<comment type="similarity">
    <text evidence="5">Belongs to the PPase family.</text>
</comment>
<dbReference type="EC" id="3.6.1.1" evidence="5"/>
<comment type="subunit">
    <text evidence="5">Homohexamer.</text>
</comment>
<dbReference type="CDD" id="cd00412">
    <property type="entry name" value="pyrophosphatase"/>
    <property type="match status" value="1"/>
</dbReference>
<dbReference type="Pfam" id="PF00719">
    <property type="entry name" value="Pyrophosphatase"/>
    <property type="match status" value="1"/>
</dbReference>
<dbReference type="InterPro" id="IPR008162">
    <property type="entry name" value="Pyrophosphatase"/>
</dbReference>
<dbReference type="Proteomes" id="UP000077654">
    <property type="component" value="Chromosome"/>
</dbReference>
<dbReference type="AlphaFoldDB" id="A0A172WD52"/>
<dbReference type="PANTHER" id="PTHR10286">
    <property type="entry name" value="INORGANIC PYROPHOSPHATASE"/>
    <property type="match status" value="1"/>
</dbReference>
<feature type="binding site" evidence="5">
    <location>
        <position position="71"/>
    </location>
    <ligand>
        <name>Mg(2+)</name>
        <dbReference type="ChEBI" id="CHEBI:18420"/>
        <label>2</label>
    </ligand>
</feature>
<dbReference type="GO" id="GO:0004427">
    <property type="term" value="F:inorganic diphosphate phosphatase activity"/>
    <property type="evidence" value="ECO:0007669"/>
    <property type="project" value="UniProtKB-UniRule"/>
</dbReference>
<reference evidence="6 7" key="1">
    <citation type="submission" date="2015-04" db="EMBL/GenBank/DDBJ databases">
        <title>Buchnera aphidicola assembly.</title>
        <authorList>
            <person name="Zhang Y."/>
        </authorList>
    </citation>
    <scope>NUCLEOTIDE SEQUENCE [LARGE SCALE GENOMIC DNA]</scope>
    <source>
        <strain evidence="6 7">SC</strain>
    </source>
</reference>
<keyword evidence="5" id="KW-0963">Cytoplasm</keyword>
<dbReference type="SUPFAM" id="SSF50324">
    <property type="entry name" value="Inorganic pyrophosphatase"/>
    <property type="match status" value="1"/>
</dbReference>
<keyword evidence="2 5" id="KW-0479">Metal-binding</keyword>
<comment type="catalytic activity">
    <reaction evidence="5">
        <text>diphosphate + H2O = 2 phosphate + H(+)</text>
        <dbReference type="Rhea" id="RHEA:24576"/>
        <dbReference type="ChEBI" id="CHEBI:15377"/>
        <dbReference type="ChEBI" id="CHEBI:15378"/>
        <dbReference type="ChEBI" id="CHEBI:33019"/>
        <dbReference type="ChEBI" id="CHEBI:43474"/>
        <dbReference type="EC" id="3.6.1.1"/>
    </reaction>
</comment>
<dbReference type="HAMAP" id="MF_00209">
    <property type="entry name" value="Inorganic_PPase"/>
    <property type="match status" value="1"/>
</dbReference>
<comment type="cofactor">
    <cofactor evidence="1 5">
        <name>Mg(2+)</name>
        <dbReference type="ChEBI" id="CHEBI:18420"/>
    </cofactor>
</comment>
<dbReference type="InterPro" id="IPR036649">
    <property type="entry name" value="Pyrophosphatase_sf"/>
</dbReference>
<proteinExistence type="inferred from homology"/>
<organism evidence="6 7">
    <name type="scientific">Buchnera aphidicola subsp. Schlechtendalia chinensis</name>
    <dbReference type="NCBI Taxonomy" id="118110"/>
    <lineage>
        <taxon>Bacteria</taxon>
        <taxon>Pseudomonadati</taxon>
        <taxon>Pseudomonadota</taxon>
        <taxon>Gammaproteobacteria</taxon>
        <taxon>Enterobacterales</taxon>
        <taxon>Erwiniaceae</taxon>
        <taxon>Buchnera</taxon>
    </lineage>
</organism>
<dbReference type="OrthoDB" id="5187599at2"/>
<dbReference type="EMBL" id="CP011299">
    <property type="protein sequence ID" value="ANF16898.1"/>
    <property type="molecule type" value="Genomic_DNA"/>
</dbReference>
<dbReference type="STRING" id="118110.XW81_00415"/>
<sequence length="173" mass="19977">MNTKKISPGNNIPYDINVIIEISSNSNPVKYEMNKSLGVLFVDRFIMTSMFYPCNYGFINQTLSKDKDPTDVLVHTPYPLIPNSVIQCRPIGILNMIDESGEDNKIIAVPNANICQEYSYIKDINDVSNFLKTQIVHFFKHYKDLEKNKWTKIIGWENKEKAYQEIMSSLKSK</sequence>
<evidence type="ECO:0000256" key="5">
    <source>
        <dbReference type="HAMAP-Rule" id="MF_00209"/>
    </source>
</evidence>
<dbReference type="NCBIfam" id="NF002317">
    <property type="entry name" value="PRK01250.1"/>
    <property type="match status" value="1"/>
</dbReference>
<keyword evidence="3 5" id="KW-0378">Hydrolase</keyword>
<feature type="binding site" evidence="5">
    <location>
        <position position="30"/>
    </location>
    <ligand>
        <name>substrate</name>
    </ligand>
</feature>
<evidence type="ECO:0000256" key="2">
    <source>
        <dbReference type="ARBA" id="ARBA00022723"/>
    </source>
</evidence>
<comment type="function">
    <text evidence="5">Catalyzes the hydrolysis of inorganic pyrophosphate (PPi) forming two phosphate ions.</text>
</comment>
<feature type="binding site" evidence="5">
    <location>
        <position position="44"/>
    </location>
    <ligand>
        <name>substrate</name>
    </ligand>
</feature>
<feature type="binding site" evidence="5">
    <location>
        <position position="66"/>
    </location>
    <ligand>
        <name>Mg(2+)</name>
        <dbReference type="ChEBI" id="CHEBI:18420"/>
        <label>1</label>
    </ligand>
</feature>
<accession>A0A172WD52</accession>
<keyword evidence="7" id="KW-1185">Reference proteome</keyword>
<keyword evidence="4 5" id="KW-0460">Magnesium</keyword>
<feature type="binding site" evidence="5">
    <location>
        <position position="142"/>
    </location>
    <ligand>
        <name>substrate</name>
    </ligand>
</feature>
<dbReference type="GO" id="GO:0000287">
    <property type="term" value="F:magnesium ion binding"/>
    <property type="evidence" value="ECO:0007669"/>
    <property type="project" value="UniProtKB-UniRule"/>
</dbReference>
<feature type="binding site" evidence="5">
    <location>
        <position position="71"/>
    </location>
    <ligand>
        <name>Mg(2+)</name>
        <dbReference type="ChEBI" id="CHEBI:18420"/>
        <label>1</label>
    </ligand>
</feature>
<feature type="binding site" evidence="5">
    <location>
        <position position="56"/>
    </location>
    <ligand>
        <name>substrate</name>
    </ligand>
</feature>
<gene>
    <name evidence="5" type="primary">ppa</name>
    <name evidence="6" type="ORF">XW81_00415</name>
</gene>
<evidence type="ECO:0000313" key="7">
    <source>
        <dbReference type="Proteomes" id="UP000077654"/>
    </source>
</evidence>
<evidence type="ECO:0000256" key="1">
    <source>
        <dbReference type="ARBA" id="ARBA00001946"/>
    </source>
</evidence>
<feature type="binding site" evidence="5">
    <location>
        <position position="103"/>
    </location>
    <ligand>
        <name>Mg(2+)</name>
        <dbReference type="ChEBI" id="CHEBI:18420"/>
        <label>1</label>
    </ligand>
</feature>
<dbReference type="RefSeq" id="WP_075473862.1">
    <property type="nucleotide sequence ID" value="NZ_CP011299.1"/>
</dbReference>
<evidence type="ECO:0000256" key="3">
    <source>
        <dbReference type="ARBA" id="ARBA00022801"/>
    </source>
</evidence>
<dbReference type="Gene3D" id="3.90.80.10">
    <property type="entry name" value="Inorganic pyrophosphatase"/>
    <property type="match status" value="1"/>
</dbReference>
<evidence type="ECO:0000256" key="4">
    <source>
        <dbReference type="ARBA" id="ARBA00022842"/>
    </source>
</evidence>
<protein>
    <recommendedName>
        <fullName evidence="5">Inorganic pyrophosphatase</fullName>
        <ecNumber evidence="5">3.6.1.1</ecNumber>
    </recommendedName>
    <alternativeName>
        <fullName evidence="5">Pyrophosphate phospho-hydrolase</fullName>
        <shortName evidence="5">PPase</shortName>
    </alternativeName>
</protein>
<comment type="subcellular location">
    <subcellularLocation>
        <location evidence="5">Cytoplasm</location>
    </subcellularLocation>
</comment>
<dbReference type="PATRIC" id="fig|118110.3.peg.76"/>
<evidence type="ECO:0000313" key="6">
    <source>
        <dbReference type="EMBL" id="ANF16898.1"/>
    </source>
</evidence>
<dbReference type="GO" id="GO:0005737">
    <property type="term" value="C:cytoplasm"/>
    <property type="evidence" value="ECO:0007669"/>
    <property type="project" value="UniProtKB-SubCell"/>
</dbReference>
<name>A0A172WD52_BUCSC</name>
<dbReference type="GO" id="GO:0006796">
    <property type="term" value="P:phosphate-containing compound metabolic process"/>
    <property type="evidence" value="ECO:0007669"/>
    <property type="project" value="InterPro"/>
</dbReference>